<feature type="transmembrane region" description="Helical" evidence="1">
    <location>
        <begin position="39"/>
        <end position="56"/>
    </location>
</feature>
<evidence type="ECO:0000313" key="3">
    <source>
        <dbReference type="Proteomes" id="UP000325122"/>
    </source>
</evidence>
<reference evidence="2 3" key="1">
    <citation type="submission" date="2019-09" db="EMBL/GenBank/DDBJ databases">
        <authorList>
            <person name="Kevbrin V."/>
            <person name="Grouzdev D.S."/>
        </authorList>
    </citation>
    <scope>NUCLEOTIDE SEQUENCE [LARGE SCALE GENOMIC DNA]</scope>
    <source>
        <strain evidence="2 3">G-192</strain>
    </source>
</reference>
<feature type="transmembrane region" description="Helical" evidence="1">
    <location>
        <begin position="130"/>
        <end position="151"/>
    </location>
</feature>
<protein>
    <recommendedName>
        <fullName evidence="4">DUF2306 domain-containing protein</fullName>
    </recommendedName>
</protein>
<feature type="transmembrane region" description="Helical" evidence="1">
    <location>
        <begin position="6"/>
        <end position="27"/>
    </location>
</feature>
<gene>
    <name evidence="2" type="ORF">F1654_06880</name>
</gene>
<organism evidence="2 3">
    <name type="scientific">Alkalicaulis satelles</name>
    <dbReference type="NCBI Taxonomy" id="2609175"/>
    <lineage>
        <taxon>Bacteria</taxon>
        <taxon>Pseudomonadati</taxon>
        <taxon>Pseudomonadota</taxon>
        <taxon>Alphaproteobacteria</taxon>
        <taxon>Maricaulales</taxon>
        <taxon>Maricaulaceae</taxon>
        <taxon>Alkalicaulis</taxon>
    </lineage>
</organism>
<dbReference type="RefSeq" id="WP_150022792.1">
    <property type="nucleotide sequence ID" value="NZ_VWOJ01000002.1"/>
</dbReference>
<feature type="transmembrane region" description="Helical" evidence="1">
    <location>
        <begin position="163"/>
        <end position="181"/>
    </location>
</feature>
<dbReference type="EMBL" id="VWOJ01000002">
    <property type="protein sequence ID" value="KAA5803524.1"/>
    <property type="molecule type" value="Genomic_DNA"/>
</dbReference>
<dbReference type="Proteomes" id="UP000325122">
    <property type="component" value="Unassembled WGS sequence"/>
</dbReference>
<feature type="transmembrane region" description="Helical" evidence="1">
    <location>
        <begin position="95"/>
        <end position="118"/>
    </location>
</feature>
<keyword evidence="1" id="KW-0472">Membrane</keyword>
<evidence type="ECO:0000313" key="2">
    <source>
        <dbReference type="EMBL" id="KAA5803524.1"/>
    </source>
</evidence>
<name>A0A5M6ZI86_9PROT</name>
<comment type="caution">
    <text evidence="2">The sequence shown here is derived from an EMBL/GenBank/DDBJ whole genome shotgun (WGS) entry which is preliminary data.</text>
</comment>
<proteinExistence type="predicted"/>
<keyword evidence="1" id="KW-1133">Transmembrane helix</keyword>
<dbReference type="AlphaFoldDB" id="A0A5M6ZI86"/>
<feature type="transmembrane region" description="Helical" evidence="1">
    <location>
        <begin position="62"/>
        <end position="83"/>
    </location>
</feature>
<accession>A0A5M6ZI86</accession>
<evidence type="ECO:0000256" key="1">
    <source>
        <dbReference type="SAM" id="Phobius"/>
    </source>
</evidence>
<evidence type="ECO:0008006" key="4">
    <source>
        <dbReference type="Google" id="ProtNLM"/>
    </source>
</evidence>
<sequence length="235" mass="25141">MSEPDPLGTVHFGVGCVAVLAGLAALLSRKGQVWHRASGTIFAIAMLGLALSGLWLSLARDILFTVFLSGIAGHAVLTSWAAARRQALLSIFLARWSGLVSGGLCLGAVAGGLLAASSPEGTLNDLPPEAFYLLAGVSFGLCVLDLFYARNTSPQRVSWLSRHLWRMGFAFFLATGIFFFGNNHVLPEVLRTPWVLSTPVLAVVVWTVFYALRTRFGPWLSTLRASVPVGNDAGR</sequence>
<keyword evidence="1" id="KW-0812">Transmembrane</keyword>
<feature type="transmembrane region" description="Helical" evidence="1">
    <location>
        <begin position="193"/>
        <end position="212"/>
    </location>
</feature>
<keyword evidence="3" id="KW-1185">Reference proteome</keyword>